<protein>
    <submittedName>
        <fullName evidence="2">Uncharacterized protein</fullName>
    </submittedName>
</protein>
<feature type="transmembrane region" description="Helical" evidence="1">
    <location>
        <begin position="75"/>
        <end position="96"/>
    </location>
</feature>
<gene>
    <name evidence="2" type="ORF">PYW07_008882</name>
</gene>
<proteinExistence type="predicted"/>
<evidence type="ECO:0000313" key="3">
    <source>
        <dbReference type="Proteomes" id="UP001231518"/>
    </source>
</evidence>
<evidence type="ECO:0000256" key="1">
    <source>
        <dbReference type="SAM" id="Phobius"/>
    </source>
</evidence>
<organism evidence="2 3">
    <name type="scientific">Mythimna separata</name>
    <name type="common">Oriental armyworm</name>
    <name type="synonym">Pseudaletia separata</name>
    <dbReference type="NCBI Taxonomy" id="271217"/>
    <lineage>
        <taxon>Eukaryota</taxon>
        <taxon>Metazoa</taxon>
        <taxon>Ecdysozoa</taxon>
        <taxon>Arthropoda</taxon>
        <taxon>Hexapoda</taxon>
        <taxon>Insecta</taxon>
        <taxon>Pterygota</taxon>
        <taxon>Neoptera</taxon>
        <taxon>Endopterygota</taxon>
        <taxon>Lepidoptera</taxon>
        <taxon>Glossata</taxon>
        <taxon>Ditrysia</taxon>
        <taxon>Noctuoidea</taxon>
        <taxon>Noctuidae</taxon>
        <taxon>Noctuinae</taxon>
        <taxon>Hadenini</taxon>
        <taxon>Mythimna</taxon>
    </lineage>
</organism>
<keyword evidence="1" id="KW-1133">Transmembrane helix</keyword>
<keyword evidence="1" id="KW-0472">Membrane</keyword>
<accession>A0AAD7YBD4</accession>
<evidence type="ECO:0000313" key="2">
    <source>
        <dbReference type="EMBL" id="KAJ8709056.1"/>
    </source>
</evidence>
<reference evidence="2" key="1">
    <citation type="submission" date="2023-03" db="EMBL/GenBank/DDBJ databases">
        <title>Chromosome-level genomes of two armyworms, Mythimna separata and Mythimna loreyi, provide insights into the biosynthesis and reception of sex pheromones.</title>
        <authorList>
            <person name="Zhao H."/>
        </authorList>
    </citation>
    <scope>NUCLEOTIDE SEQUENCE</scope>
    <source>
        <strain evidence="2">BeijingLab</strain>
        <tissue evidence="2">Pupa</tissue>
    </source>
</reference>
<sequence length="102" mass="11774">MLVVPEVLHAVCEVSYPAIVAEAITYEVDMIRKTLTKQLVRCSDESLRWELQTALLYVTLRPFEYTICRTVSLNIYLPFTFISLCATYVLVVLQLSHFSVHF</sequence>
<comment type="caution">
    <text evidence="2">The sequence shown here is derived from an EMBL/GenBank/DDBJ whole genome shotgun (WGS) entry which is preliminary data.</text>
</comment>
<dbReference type="Proteomes" id="UP001231518">
    <property type="component" value="Chromosome 22"/>
</dbReference>
<name>A0AAD7YBD4_MYTSE</name>
<dbReference type="EMBL" id="JARGEI010000024">
    <property type="protein sequence ID" value="KAJ8709056.1"/>
    <property type="molecule type" value="Genomic_DNA"/>
</dbReference>
<keyword evidence="1" id="KW-0812">Transmembrane</keyword>
<dbReference type="AlphaFoldDB" id="A0AAD7YBD4"/>
<keyword evidence="3" id="KW-1185">Reference proteome</keyword>